<evidence type="ECO:0000313" key="8">
    <source>
        <dbReference type="EMBL" id="WDE14155.1"/>
    </source>
</evidence>
<comment type="function">
    <text evidence="6">Also exhibits azoreductase activity. Catalyzes the reductive cleavage of the azo bond in aromatic azo compounds to the corresponding amines.</text>
</comment>
<evidence type="ECO:0000256" key="4">
    <source>
        <dbReference type="ARBA" id="ARBA00023027"/>
    </source>
</evidence>
<feature type="binding site" evidence="6">
    <location>
        <position position="16"/>
    </location>
    <ligand>
        <name>FMN</name>
        <dbReference type="ChEBI" id="CHEBI:58210"/>
    </ligand>
</feature>
<proteinExistence type="inferred from homology"/>
<dbReference type="HAMAP" id="MF_01216">
    <property type="entry name" value="Azoreductase_type1"/>
    <property type="match status" value="1"/>
</dbReference>
<keyword evidence="9" id="KW-1185">Reference proteome</keyword>
<dbReference type="Pfam" id="PF02525">
    <property type="entry name" value="Flavodoxin_2"/>
    <property type="match status" value="1"/>
</dbReference>
<keyword evidence="2 6" id="KW-0288">FMN</keyword>
<evidence type="ECO:0000256" key="3">
    <source>
        <dbReference type="ARBA" id="ARBA00023002"/>
    </source>
</evidence>
<comment type="similarity">
    <text evidence="6">Belongs to the azoreductase type 1 family.</text>
</comment>
<keyword evidence="3 6" id="KW-0560">Oxidoreductase</keyword>
<evidence type="ECO:0000313" key="9">
    <source>
        <dbReference type="Proteomes" id="UP001215231"/>
    </source>
</evidence>
<dbReference type="Gene3D" id="3.40.50.360">
    <property type="match status" value="1"/>
</dbReference>
<evidence type="ECO:0000256" key="1">
    <source>
        <dbReference type="ARBA" id="ARBA00022630"/>
    </source>
</evidence>
<evidence type="ECO:0000256" key="6">
    <source>
        <dbReference type="HAMAP-Rule" id="MF_01216"/>
    </source>
</evidence>
<comment type="function">
    <text evidence="6">Quinone reductase that provides resistance to thiol-specific stress caused by electrophilic quinones.</text>
</comment>
<evidence type="ECO:0000256" key="2">
    <source>
        <dbReference type="ARBA" id="ARBA00022643"/>
    </source>
</evidence>
<feature type="binding site" evidence="6">
    <location>
        <begin position="22"/>
        <end position="24"/>
    </location>
    <ligand>
        <name>FMN</name>
        <dbReference type="ChEBI" id="CHEBI:58210"/>
    </ligand>
</feature>
<dbReference type="EC" id="1.7.1.17" evidence="6"/>
<keyword evidence="1 6" id="KW-0285">Flavoprotein</keyword>
<sequence>MNTTARAQNILIIKSSPAGEHSISNEIAAYLQQQLSNKGQNYSFAIRDLAHIQPPVLNGPMLQAFYTPSGQLSQAQQVLVQPSLELIEELKNADIIIFASAMHNFSVTSLLKAYIDQICRIGLTFQYSDAGPQGLLTDKQAVIISSAGMDFQQEHAAAMDFQTPYLKHILNFIGITDIHLVPVQGVAMGEESAVNAKNSARDNIDTLVAGKFKPRT</sequence>
<dbReference type="InterPro" id="IPR050104">
    <property type="entry name" value="FMN-dep_NADH:Q_OxRdtase_AzoR1"/>
</dbReference>
<dbReference type="SUPFAM" id="SSF52218">
    <property type="entry name" value="Flavoproteins"/>
    <property type="match status" value="1"/>
</dbReference>
<comment type="catalytic activity">
    <reaction evidence="6">
        <text>2 a quinone + NADH + H(+) = 2 a 1,4-benzosemiquinone + NAD(+)</text>
        <dbReference type="Rhea" id="RHEA:65952"/>
        <dbReference type="ChEBI" id="CHEBI:15378"/>
        <dbReference type="ChEBI" id="CHEBI:57540"/>
        <dbReference type="ChEBI" id="CHEBI:57945"/>
        <dbReference type="ChEBI" id="CHEBI:132124"/>
        <dbReference type="ChEBI" id="CHEBI:134225"/>
    </reaction>
</comment>
<dbReference type="PANTHER" id="PTHR43741">
    <property type="entry name" value="FMN-DEPENDENT NADH-AZOREDUCTASE 1"/>
    <property type="match status" value="1"/>
</dbReference>
<comment type="caution">
    <text evidence="6">Lacks conserved residue(s) required for the propagation of feature annotation.</text>
</comment>
<dbReference type="InterPro" id="IPR023048">
    <property type="entry name" value="NADH:quinone_OxRdtase_FMN_depd"/>
</dbReference>
<dbReference type="EMBL" id="CP059693">
    <property type="protein sequence ID" value="WDE14155.1"/>
    <property type="molecule type" value="Genomic_DNA"/>
</dbReference>
<comment type="subunit">
    <text evidence="6">Homodimer.</text>
</comment>
<dbReference type="EC" id="1.6.5.-" evidence="6"/>
<dbReference type="InterPro" id="IPR003680">
    <property type="entry name" value="Flavodoxin_fold"/>
</dbReference>
<dbReference type="Proteomes" id="UP001215231">
    <property type="component" value="Chromosome"/>
</dbReference>
<protein>
    <recommendedName>
        <fullName evidence="6">FMN dependent NADH:quinone oxidoreductase</fullName>
        <ecNumber evidence="6">1.6.5.-</ecNumber>
    </recommendedName>
    <alternativeName>
        <fullName evidence="6">Azo-dye reductase</fullName>
    </alternativeName>
    <alternativeName>
        <fullName evidence="6">FMN-dependent NADH-azo compound oxidoreductase</fullName>
    </alternativeName>
    <alternativeName>
        <fullName evidence="6">FMN-dependent NADH-azoreductase</fullName>
        <ecNumber evidence="6">1.7.1.17</ecNumber>
    </alternativeName>
</protein>
<reference evidence="8 9" key="1">
    <citation type="journal article" date="2022" name="Mar. Drugs">
        <title>Bioassay-Guided Fractionation Leads to the Detection of Cholic Acid Generated by the Rare Thalassomonas sp.</title>
        <authorList>
            <person name="Pheiffer F."/>
            <person name="Schneider Y.K."/>
            <person name="Hansen E.H."/>
            <person name="Andersen J.H."/>
            <person name="Isaksson J."/>
            <person name="Busche T."/>
            <person name="R C."/>
            <person name="Kalinowski J."/>
            <person name="Zyl L.V."/>
            <person name="Trindade M."/>
        </authorList>
    </citation>
    <scope>NUCLEOTIDE SEQUENCE [LARGE SCALE GENOMIC DNA]</scope>
    <source>
        <strain evidence="8 9">A5K-61T</strain>
    </source>
</reference>
<dbReference type="RefSeq" id="WP_274054678.1">
    <property type="nucleotide sequence ID" value="NZ_CP059693.1"/>
</dbReference>
<name>A0ABY7VMD8_9GAMM</name>
<comment type="cofactor">
    <cofactor evidence="6">
        <name>FMN</name>
        <dbReference type="ChEBI" id="CHEBI:58210"/>
    </cofactor>
    <text evidence="6">Binds 1 FMN per subunit.</text>
</comment>
<gene>
    <name evidence="6" type="primary">azoR</name>
    <name evidence="8" type="ORF">H3N35_12510</name>
</gene>
<accession>A0ABY7VMD8</accession>
<feature type="domain" description="Flavodoxin-like fold" evidence="7">
    <location>
        <begin position="9"/>
        <end position="203"/>
    </location>
</feature>
<evidence type="ECO:0000259" key="7">
    <source>
        <dbReference type="Pfam" id="PF02525"/>
    </source>
</evidence>
<comment type="catalytic activity">
    <reaction evidence="5">
        <text>N,N-dimethyl-1,4-phenylenediamine + anthranilate + 2 NAD(+) = 2-(4-dimethylaminophenyl)diazenylbenzoate + 2 NADH + 2 H(+)</text>
        <dbReference type="Rhea" id="RHEA:55872"/>
        <dbReference type="ChEBI" id="CHEBI:15378"/>
        <dbReference type="ChEBI" id="CHEBI:15783"/>
        <dbReference type="ChEBI" id="CHEBI:16567"/>
        <dbReference type="ChEBI" id="CHEBI:57540"/>
        <dbReference type="ChEBI" id="CHEBI:57945"/>
        <dbReference type="ChEBI" id="CHEBI:71579"/>
        <dbReference type="EC" id="1.7.1.17"/>
    </reaction>
    <physiologicalReaction direction="right-to-left" evidence="5">
        <dbReference type="Rhea" id="RHEA:55874"/>
    </physiologicalReaction>
</comment>
<dbReference type="InterPro" id="IPR029039">
    <property type="entry name" value="Flavoprotein-like_sf"/>
</dbReference>
<dbReference type="PANTHER" id="PTHR43741:SF2">
    <property type="entry name" value="FMN-DEPENDENT NADH:QUINONE OXIDOREDUCTASE"/>
    <property type="match status" value="1"/>
</dbReference>
<keyword evidence="4 6" id="KW-0520">NAD</keyword>
<organism evidence="8 9">
    <name type="scientific">Thalassomonas haliotis</name>
    <dbReference type="NCBI Taxonomy" id="485448"/>
    <lineage>
        <taxon>Bacteria</taxon>
        <taxon>Pseudomonadati</taxon>
        <taxon>Pseudomonadota</taxon>
        <taxon>Gammaproteobacteria</taxon>
        <taxon>Alteromonadales</taxon>
        <taxon>Colwelliaceae</taxon>
        <taxon>Thalassomonas</taxon>
    </lineage>
</organism>
<evidence type="ECO:0000256" key="5">
    <source>
        <dbReference type="ARBA" id="ARBA00048542"/>
    </source>
</evidence>